<evidence type="ECO:0000313" key="2">
    <source>
        <dbReference type="Proteomes" id="UP000308600"/>
    </source>
</evidence>
<accession>A0ACD2ZXK0</accession>
<evidence type="ECO:0000313" key="1">
    <source>
        <dbReference type="EMBL" id="TFK58033.1"/>
    </source>
</evidence>
<gene>
    <name evidence="1" type="ORF">BDN72DRAFT_782606</name>
</gene>
<sequence length="68" mass="8629">MNIIEHVWDYLDRRLRHRERPPKTRDELWEALQEEWHKIPLKYIRKLYLSIPRRIQALVRANGRYTKY</sequence>
<name>A0ACD2ZXK0_9AGAR</name>
<organism evidence="1 2">
    <name type="scientific">Pluteus cervinus</name>
    <dbReference type="NCBI Taxonomy" id="181527"/>
    <lineage>
        <taxon>Eukaryota</taxon>
        <taxon>Fungi</taxon>
        <taxon>Dikarya</taxon>
        <taxon>Basidiomycota</taxon>
        <taxon>Agaricomycotina</taxon>
        <taxon>Agaricomycetes</taxon>
        <taxon>Agaricomycetidae</taxon>
        <taxon>Agaricales</taxon>
        <taxon>Pluteineae</taxon>
        <taxon>Pluteaceae</taxon>
        <taxon>Pluteus</taxon>
    </lineage>
</organism>
<dbReference type="Proteomes" id="UP000308600">
    <property type="component" value="Unassembled WGS sequence"/>
</dbReference>
<keyword evidence="2" id="KW-1185">Reference proteome</keyword>
<protein>
    <submittedName>
        <fullName evidence="1">Uncharacterized protein</fullName>
    </submittedName>
</protein>
<proteinExistence type="predicted"/>
<reference evidence="1 2" key="1">
    <citation type="journal article" date="2019" name="Nat. Ecol. Evol.">
        <title>Megaphylogeny resolves global patterns of mushroom evolution.</title>
        <authorList>
            <person name="Varga T."/>
            <person name="Krizsan K."/>
            <person name="Foldi C."/>
            <person name="Dima B."/>
            <person name="Sanchez-Garcia M."/>
            <person name="Sanchez-Ramirez S."/>
            <person name="Szollosi G.J."/>
            <person name="Szarkandi J.G."/>
            <person name="Papp V."/>
            <person name="Albert L."/>
            <person name="Andreopoulos W."/>
            <person name="Angelini C."/>
            <person name="Antonin V."/>
            <person name="Barry K.W."/>
            <person name="Bougher N.L."/>
            <person name="Buchanan P."/>
            <person name="Buyck B."/>
            <person name="Bense V."/>
            <person name="Catcheside P."/>
            <person name="Chovatia M."/>
            <person name="Cooper J."/>
            <person name="Damon W."/>
            <person name="Desjardin D."/>
            <person name="Finy P."/>
            <person name="Geml J."/>
            <person name="Haridas S."/>
            <person name="Hughes K."/>
            <person name="Justo A."/>
            <person name="Karasinski D."/>
            <person name="Kautmanova I."/>
            <person name="Kiss B."/>
            <person name="Kocsube S."/>
            <person name="Kotiranta H."/>
            <person name="LaButti K.M."/>
            <person name="Lechner B.E."/>
            <person name="Liimatainen K."/>
            <person name="Lipzen A."/>
            <person name="Lukacs Z."/>
            <person name="Mihaltcheva S."/>
            <person name="Morgado L.N."/>
            <person name="Niskanen T."/>
            <person name="Noordeloos M.E."/>
            <person name="Ohm R.A."/>
            <person name="Ortiz-Santana B."/>
            <person name="Ovrebo C."/>
            <person name="Racz N."/>
            <person name="Riley R."/>
            <person name="Savchenko A."/>
            <person name="Shiryaev A."/>
            <person name="Soop K."/>
            <person name="Spirin V."/>
            <person name="Szebenyi C."/>
            <person name="Tomsovsky M."/>
            <person name="Tulloss R.E."/>
            <person name="Uehling J."/>
            <person name="Grigoriev I.V."/>
            <person name="Vagvolgyi C."/>
            <person name="Papp T."/>
            <person name="Martin F.M."/>
            <person name="Miettinen O."/>
            <person name="Hibbett D.S."/>
            <person name="Nagy L.G."/>
        </authorList>
    </citation>
    <scope>NUCLEOTIDE SEQUENCE [LARGE SCALE GENOMIC DNA]</scope>
    <source>
        <strain evidence="1 2">NL-1719</strain>
    </source>
</reference>
<dbReference type="EMBL" id="ML209721">
    <property type="protein sequence ID" value="TFK58033.1"/>
    <property type="molecule type" value="Genomic_DNA"/>
</dbReference>